<keyword evidence="1" id="KW-0732">Signal</keyword>
<reference evidence="3 4" key="1">
    <citation type="submission" date="2018-04" db="EMBL/GenBank/DDBJ databases">
        <title>Chitinophaga fuyangensis sp. nov., isolated from soil in a chemical factory.</title>
        <authorList>
            <person name="Chen K."/>
        </authorList>
    </citation>
    <scope>NUCLEOTIDE SEQUENCE [LARGE SCALE GENOMIC DNA]</scope>
    <source>
        <strain evidence="3 4">LY-1</strain>
    </source>
</reference>
<dbReference type="EMBL" id="QCYK01000001">
    <property type="protein sequence ID" value="PUZ29672.1"/>
    <property type="molecule type" value="Genomic_DNA"/>
</dbReference>
<name>A0A2T7BPT3_9BACT</name>
<accession>A0A2T7BPT3</accession>
<evidence type="ECO:0000256" key="1">
    <source>
        <dbReference type="SAM" id="SignalP"/>
    </source>
</evidence>
<protein>
    <recommendedName>
        <fullName evidence="2">DUF5777 domain-containing protein</fullName>
    </recommendedName>
</protein>
<proteinExistence type="predicted"/>
<dbReference type="SUPFAM" id="SSF56935">
    <property type="entry name" value="Porins"/>
    <property type="match status" value="1"/>
</dbReference>
<feature type="domain" description="DUF5777" evidence="2">
    <location>
        <begin position="48"/>
        <end position="291"/>
    </location>
</feature>
<dbReference type="Proteomes" id="UP000244450">
    <property type="component" value="Unassembled WGS sequence"/>
</dbReference>
<feature type="signal peptide" evidence="1">
    <location>
        <begin position="1"/>
        <end position="22"/>
    </location>
</feature>
<organism evidence="3 4">
    <name type="scientific">Chitinophaga parva</name>
    <dbReference type="NCBI Taxonomy" id="2169414"/>
    <lineage>
        <taxon>Bacteria</taxon>
        <taxon>Pseudomonadati</taxon>
        <taxon>Bacteroidota</taxon>
        <taxon>Chitinophagia</taxon>
        <taxon>Chitinophagales</taxon>
        <taxon>Chitinophagaceae</taxon>
        <taxon>Chitinophaga</taxon>
    </lineage>
</organism>
<gene>
    <name evidence="3" type="ORF">DCC81_09605</name>
</gene>
<evidence type="ECO:0000313" key="4">
    <source>
        <dbReference type="Proteomes" id="UP000244450"/>
    </source>
</evidence>
<comment type="caution">
    <text evidence="3">The sequence shown here is derived from an EMBL/GenBank/DDBJ whole genome shotgun (WGS) entry which is preliminary data.</text>
</comment>
<dbReference type="OrthoDB" id="1117410at2"/>
<evidence type="ECO:0000313" key="3">
    <source>
        <dbReference type="EMBL" id="PUZ29672.1"/>
    </source>
</evidence>
<dbReference type="Pfam" id="PF19089">
    <property type="entry name" value="DUF5777"/>
    <property type="match status" value="1"/>
</dbReference>
<feature type="chain" id="PRO_5015773232" description="DUF5777 domain-containing protein" evidence="1">
    <location>
        <begin position="23"/>
        <end position="297"/>
    </location>
</feature>
<dbReference type="InterPro" id="IPR045916">
    <property type="entry name" value="DUF5777"/>
</dbReference>
<keyword evidence="4" id="KW-1185">Reference proteome</keyword>
<dbReference type="AlphaFoldDB" id="A0A2T7BPT3"/>
<dbReference type="RefSeq" id="WP_108686309.1">
    <property type="nucleotide sequence ID" value="NZ_QCYK01000001.1"/>
</dbReference>
<sequence length="297" mass="33427">MNKKHIYGLVAALLLPFQSLLAQDSSLLKMLNDSASADQHQELVTGTFKATQLVNMPTIESPARQNLQFLIMHRFGKLNQGAYELFGLDNASIRFGLDYGISDRLSVGIGRSSLDKAFDGSVKWKILQQYNTGMPISVSLNEVVNNYTQKYADKPYLDAKYRTSYTSQLLIARKFSRNLSLELMPSWVHYNLTPTPDDKTNVFVMSAGGRMKITKRMSIDAEYNYLLPNQVVSYKVYNTLSLGLDIETGGHVFQLVFTNAGGMAAPYYLAKADGSWGKGDIFFGFNISRNFNFRKRK</sequence>
<evidence type="ECO:0000259" key="2">
    <source>
        <dbReference type="Pfam" id="PF19089"/>
    </source>
</evidence>